<comment type="caution">
    <text evidence="3">The sequence shown here is derived from an EMBL/GenBank/DDBJ whole genome shotgun (WGS) entry which is preliminary data.</text>
</comment>
<feature type="domain" description="PID" evidence="2">
    <location>
        <begin position="69"/>
        <end position="161"/>
    </location>
</feature>
<evidence type="ECO:0000313" key="3">
    <source>
        <dbReference type="EMBL" id="KAF8569064.1"/>
    </source>
</evidence>
<organism evidence="3 4">
    <name type="scientific">Paragonimus westermani</name>
    <dbReference type="NCBI Taxonomy" id="34504"/>
    <lineage>
        <taxon>Eukaryota</taxon>
        <taxon>Metazoa</taxon>
        <taxon>Spiralia</taxon>
        <taxon>Lophotrochozoa</taxon>
        <taxon>Platyhelminthes</taxon>
        <taxon>Trematoda</taxon>
        <taxon>Digenea</taxon>
        <taxon>Plagiorchiida</taxon>
        <taxon>Troglotremata</taxon>
        <taxon>Troglotrematidae</taxon>
        <taxon>Paragonimus</taxon>
    </lineage>
</organism>
<dbReference type="EMBL" id="JTDF01002226">
    <property type="protein sequence ID" value="KAF8569064.1"/>
    <property type="molecule type" value="Genomic_DNA"/>
</dbReference>
<dbReference type="GO" id="GO:0006355">
    <property type="term" value="P:regulation of DNA-templated transcription"/>
    <property type="evidence" value="ECO:0007669"/>
    <property type="project" value="TreeGrafter"/>
</dbReference>
<gene>
    <name evidence="3" type="ORF">P879_07509</name>
</gene>
<dbReference type="GO" id="GO:0001540">
    <property type="term" value="F:amyloid-beta binding"/>
    <property type="evidence" value="ECO:0007669"/>
    <property type="project" value="InterPro"/>
</dbReference>
<dbReference type="OrthoDB" id="5969782at2759"/>
<dbReference type="Pfam" id="PF00640">
    <property type="entry name" value="PID"/>
    <property type="match status" value="1"/>
</dbReference>
<dbReference type="InterPro" id="IPR011993">
    <property type="entry name" value="PH-like_dom_sf"/>
</dbReference>
<dbReference type="InterPro" id="IPR006020">
    <property type="entry name" value="PTB/PI_dom"/>
</dbReference>
<protein>
    <recommendedName>
        <fullName evidence="2">PID domain-containing protein</fullName>
    </recommendedName>
</protein>
<dbReference type="GO" id="GO:0005737">
    <property type="term" value="C:cytoplasm"/>
    <property type="evidence" value="ECO:0007669"/>
    <property type="project" value="TreeGrafter"/>
</dbReference>
<proteinExistence type="predicted"/>
<reference evidence="3 4" key="1">
    <citation type="submission" date="2019-07" db="EMBL/GenBank/DDBJ databases">
        <title>Annotation for the trematode Paragonimus westermani.</title>
        <authorList>
            <person name="Choi Y.-J."/>
        </authorList>
    </citation>
    <scope>NUCLEOTIDE SEQUENCE [LARGE SCALE GENOMIC DNA]</scope>
    <source>
        <strain evidence="3">180907_Pwestermani</strain>
    </source>
</reference>
<dbReference type="AlphaFoldDB" id="A0A8T0DPX6"/>
<dbReference type="InterPro" id="IPR039576">
    <property type="entry name" value="APBB1/2/3"/>
</dbReference>
<dbReference type="SUPFAM" id="SSF50729">
    <property type="entry name" value="PH domain-like"/>
    <property type="match status" value="1"/>
</dbReference>
<dbReference type="PANTHER" id="PTHR14058:SF8">
    <property type="entry name" value="PROTEIN FE65 HOMOLOG"/>
    <property type="match status" value="1"/>
</dbReference>
<dbReference type="SMART" id="SM00462">
    <property type="entry name" value="PTB"/>
    <property type="match status" value="1"/>
</dbReference>
<keyword evidence="1" id="KW-0677">Repeat</keyword>
<evidence type="ECO:0000313" key="4">
    <source>
        <dbReference type="Proteomes" id="UP000699462"/>
    </source>
</evidence>
<dbReference type="PROSITE" id="PS01179">
    <property type="entry name" value="PID"/>
    <property type="match status" value="1"/>
</dbReference>
<dbReference type="Gene3D" id="2.30.29.30">
    <property type="entry name" value="Pleckstrin-homology domain (PH domain)/Phosphotyrosine-binding domain (PTB)"/>
    <property type="match status" value="1"/>
</dbReference>
<name>A0A8T0DPX6_9TREM</name>
<dbReference type="GO" id="GO:0005634">
    <property type="term" value="C:nucleus"/>
    <property type="evidence" value="ECO:0007669"/>
    <property type="project" value="TreeGrafter"/>
</dbReference>
<dbReference type="Proteomes" id="UP000699462">
    <property type="component" value="Unassembled WGS sequence"/>
</dbReference>
<keyword evidence="4" id="KW-1185">Reference proteome</keyword>
<dbReference type="PANTHER" id="PTHR14058">
    <property type="entry name" value="AMYLOID BETA A4 PRECURSOR PROTEIN-BINDING FAMILY B"/>
    <property type="match status" value="1"/>
</dbReference>
<evidence type="ECO:0000256" key="1">
    <source>
        <dbReference type="ARBA" id="ARBA00022737"/>
    </source>
</evidence>
<evidence type="ECO:0000259" key="2">
    <source>
        <dbReference type="PROSITE" id="PS01179"/>
    </source>
</evidence>
<sequence>MISRMFNVNNESEKVFLCNFGGSRSVSEASGVEQLKKAMEFILHDSSIVQWPSACAHVSPSSVRIIVERGPVIECRIRFLSFVSIYQYDARICAFIQQTATGSFLCHVIRCEPDAVAFCSTVRAACELRYQQCLDARGTTTKRETVDAQKRDVQTVNEFWPKENDI</sequence>
<accession>A0A8T0DPX6</accession>